<name>A0AA39MRL9_ARMTA</name>
<dbReference type="Proteomes" id="UP001175211">
    <property type="component" value="Unassembled WGS sequence"/>
</dbReference>
<comment type="caution">
    <text evidence="1">The sequence shown here is derived from an EMBL/GenBank/DDBJ whole genome shotgun (WGS) entry which is preliminary data.</text>
</comment>
<sequence length="243" mass="27925">MDVLQHPSWVYASVLLPPPSTFTHSLRHGSPHEHTMVPTASWQCDHFLLQLVLELVIDSECSPLDLIILRGTSRKSRAIRERNGPHCWKRVWENLLRLGEYSRGVPVNENFVVLMRGPNPLLLEMDIGDAVLETARKYSINPRLVIVASDVHYWTTIEEDVMSAPGILVQLSDREYCSKEEAKYLRKRREHFAFATEEGSLQLVYNAVDSLDDEEKLRGKRIRISEVVKESDFVELCGDQFIL</sequence>
<gene>
    <name evidence="1" type="ORF">EV420DRAFT_1752030</name>
</gene>
<protein>
    <submittedName>
        <fullName evidence="1">Uncharacterized protein</fullName>
    </submittedName>
</protein>
<proteinExistence type="predicted"/>
<reference evidence="1" key="1">
    <citation type="submission" date="2023-06" db="EMBL/GenBank/DDBJ databases">
        <authorList>
            <consortium name="Lawrence Berkeley National Laboratory"/>
            <person name="Ahrendt S."/>
            <person name="Sahu N."/>
            <person name="Indic B."/>
            <person name="Wong-Bajracharya J."/>
            <person name="Merenyi Z."/>
            <person name="Ke H.-M."/>
            <person name="Monk M."/>
            <person name="Kocsube S."/>
            <person name="Drula E."/>
            <person name="Lipzen A."/>
            <person name="Balint B."/>
            <person name="Henrissat B."/>
            <person name="Andreopoulos B."/>
            <person name="Martin F.M."/>
            <person name="Harder C.B."/>
            <person name="Rigling D."/>
            <person name="Ford K.L."/>
            <person name="Foster G.D."/>
            <person name="Pangilinan J."/>
            <person name="Papanicolaou A."/>
            <person name="Barry K."/>
            <person name="LaButti K."/>
            <person name="Viragh M."/>
            <person name="Koriabine M."/>
            <person name="Yan M."/>
            <person name="Riley R."/>
            <person name="Champramary S."/>
            <person name="Plett K.L."/>
            <person name="Tsai I.J."/>
            <person name="Slot J."/>
            <person name="Sipos G."/>
            <person name="Plett J."/>
            <person name="Nagy L.G."/>
            <person name="Grigoriev I.V."/>
        </authorList>
    </citation>
    <scope>NUCLEOTIDE SEQUENCE</scope>
    <source>
        <strain evidence="1">CCBAS 213</strain>
    </source>
</reference>
<keyword evidence="2" id="KW-1185">Reference proteome</keyword>
<evidence type="ECO:0000313" key="1">
    <source>
        <dbReference type="EMBL" id="KAK0443703.1"/>
    </source>
</evidence>
<evidence type="ECO:0000313" key="2">
    <source>
        <dbReference type="Proteomes" id="UP001175211"/>
    </source>
</evidence>
<organism evidence="1 2">
    <name type="scientific">Armillaria tabescens</name>
    <name type="common">Ringless honey mushroom</name>
    <name type="synonym">Agaricus tabescens</name>
    <dbReference type="NCBI Taxonomy" id="1929756"/>
    <lineage>
        <taxon>Eukaryota</taxon>
        <taxon>Fungi</taxon>
        <taxon>Dikarya</taxon>
        <taxon>Basidiomycota</taxon>
        <taxon>Agaricomycotina</taxon>
        <taxon>Agaricomycetes</taxon>
        <taxon>Agaricomycetidae</taxon>
        <taxon>Agaricales</taxon>
        <taxon>Marasmiineae</taxon>
        <taxon>Physalacriaceae</taxon>
        <taxon>Desarmillaria</taxon>
    </lineage>
</organism>
<accession>A0AA39MRL9</accession>
<dbReference type="GeneID" id="85363936"/>
<dbReference type="AlphaFoldDB" id="A0AA39MRL9"/>
<dbReference type="RefSeq" id="XP_060324828.1">
    <property type="nucleotide sequence ID" value="XM_060480388.1"/>
</dbReference>
<dbReference type="EMBL" id="JAUEPS010000057">
    <property type="protein sequence ID" value="KAK0443703.1"/>
    <property type="molecule type" value="Genomic_DNA"/>
</dbReference>